<dbReference type="InterPro" id="IPR017871">
    <property type="entry name" value="ABC_transporter-like_CS"/>
</dbReference>
<keyword evidence="3 6" id="KW-0067">ATP-binding</keyword>
<evidence type="ECO:0000256" key="4">
    <source>
        <dbReference type="ARBA" id="ARBA00022967"/>
    </source>
</evidence>
<dbReference type="SUPFAM" id="SSF52540">
    <property type="entry name" value="P-loop containing nucleoside triphosphate hydrolases"/>
    <property type="match status" value="1"/>
</dbReference>
<protein>
    <submittedName>
        <fullName evidence="6">Metal ABC transporter ATP-binding protein</fullName>
    </submittedName>
</protein>
<keyword evidence="7" id="KW-1185">Reference proteome</keyword>
<evidence type="ECO:0000313" key="7">
    <source>
        <dbReference type="Proteomes" id="UP000053681"/>
    </source>
</evidence>
<dbReference type="EMBL" id="LNQP01000007">
    <property type="protein sequence ID" value="KSU89257.1"/>
    <property type="molecule type" value="Genomic_DNA"/>
</dbReference>
<evidence type="ECO:0000256" key="2">
    <source>
        <dbReference type="ARBA" id="ARBA00022741"/>
    </source>
</evidence>
<dbReference type="Proteomes" id="UP000053681">
    <property type="component" value="Unassembled WGS sequence"/>
</dbReference>
<keyword evidence="4" id="KW-1278">Translocase</keyword>
<dbReference type="SMART" id="SM00382">
    <property type="entry name" value="AAA"/>
    <property type="match status" value="1"/>
</dbReference>
<accession>A0A0V8JQ98</accession>
<keyword evidence="1" id="KW-0813">Transport</keyword>
<sequence length="424" mass="48021">MIEVCNVTGGYKKHKPTVKSVAFTVEKGSFCTLLGPNGSGKTTLIRLMMGVLPLTAGEIKLEQKSISSYSATQLAQKIAVMTQENQIGLEFTVREIVALGRYPFQTKRFLNNESPYDKEVIERVMKRTDVWRYRHHSFNALSGGEKQRVLLAKSLAQEPEYLLLDEPTNHLDVKHAMELLHLLKELQREENLTIVAILHDLNIAALFADDAILLKDGEVYARGIEEIFSDQQTLQHVYGVDLHVLYHPGVHKRQLAYVPPKEEKVLQAFSNLYTLIENERCLSVSFEHSLRTLSTGDSGKGIHWCKQIVQYTDEEKSSDLLSWSGIDHRFTRISFYEDGVYTWLFLFTKSKEQVNVVVVTDMPLKDESLLETAMEVSAQLGGVGINRGNFAACAVRNTDTKAVDAKKIKAIIKREVDKYQLVMQ</sequence>
<proteinExistence type="predicted"/>
<dbReference type="InterPro" id="IPR027417">
    <property type="entry name" value="P-loop_NTPase"/>
</dbReference>
<evidence type="ECO:0000313" key="6">
    <source>
        <dbReference type="EMBL" id="KSU89257.1"/>
    </source>
</evidence>
<dbReference type="GO" id="GO:0005524">
    <property type="term" value="F:ATP binding"/>
    <property type="evidence" value="ECO:0007669"/>
    <property type="project" value="UniProtKB-KW"/>
</dbReference>
<evidence type="ECO:0000259" key="5">
    <source>
        <dbReference type="PROSITE" id="PS50893"/>
    </source>
</evidence>
<dbReference type="AlphaFoldDB" id="A0A0V8JQ98"/>
<keyword evidence="2" id="KW-0547">Nucleotide-binding</keyword>
<dbReference type="PROSITE" id="PS50893">
    <property type="entry name" value="ABC_TRANSPORTER_2"/>
    <property type="match status" value="1"/>
</dbReference>
<dbReference type="Gene3D" id="3.40.50.300">
    <property type="entry name" value="P-loop containing nucleotide triphosphate hydrolases"/>
    <property type="match status" value="1"/>
</dbReference>
<dbReference type="GO" id="GO:0016887">
    <property type="term" value="F:ATP hydrolysis activity"/>
    <property type="evidence" value="ECO:0007669"/>
    <property type="project" value="InterPro"/>
</dbReference>
<dbReference type="CDD" id="cd03214">
    <property type="entry name" value="ABC_Iron-Siderophores_B12_Hemin"/>
    <property type="match status" value="1"/>
</dbReference>
<reference evidence="6 7" key="1">
    <citation type="submission" date="2015-11" db="EMBL/GenBank/DDBJ databases">
        <title>Bacillus caseinolyticus sp nov.</title>
        <authorList>
            <person name="Dastager S.G."/>
            <person name="Mawlankar R."/>
        </authorList>
    </citation>
    <scope>NUCLEOTIDE SEQUENCE [LARGE SCALE GENOMIC DNA]</scope>
    <source>
        <strain evidence="6 7">SGD-V-76</strain>
    </source>
</reference>
<dbReference type="PANTHER" id="PTHR42794:SF1">
    <property type="entry name" value="HEMIN IMPORT ATP-BINDING PROTEIN HMUV"/>
    <property type="match status" value="1"/>
</dbReference>
<dbReference type="PANTHER" id="PTHR42794">
    <property type="entry name" value="HEMIN IMPORT ATP-BINDING PROTEIN HMUV"/>
    <property type="match status" value="1"/>
</dbReference>
<feature type="domain" description="ABC transporter" evidence="5">
    <location>
        <begin position="2"/>
        <end position="241"/>
    </location>
</feature>
<dbReference type="InterPro" id="IPR003593">
    <property type="entry name" value="AAA+_ATPase"/>
</dbReference>
<comment type="caution">
    <text evidence="6">The sequence shown here is derived from an EMBL/GenBank/DDBJ whole genome shotgun (WGS) entry which is preliminary data.</text>
</comment>
<name>A0A0V8JQ98_9BACI</name>
<dbReference type="Pfam" id="PF00005">
    <property type="entry name" value="ABC_tran"/>
    <property type="match status" value="1"/>
</dbReference>
<organism evidence="6 7">
    <name type="scientific">Priestia veravalensis</name>
    <dbReference type="NCBI Taxonomy" id="1414648"/>
    <lineage>
        <taxon>Bacteria</taxon>
        <taxon>Bacillati</taxon>
        <taxon>Bacillota</taxon>
        <taxon>Bacilli</taxon>
        <taxon>Bacillales</taxon>
        <taxon>Bacillaceae</taxon>
        <taxon>Priestia</taxon>
    </lineage>
</organism>
<dbReference type="FunFam" id="3.40.50.300:FF:000134">
    <property type="entry name" value="Iron-enterobactin ABC transporter ATP-binding protein"/>
    <property type="match status" value="1"/>
</dbReference>
<evidence type="ECO:0000256" key="3">
    <source>
        <dbReference type="ARBA" id="ARBA00022840"/>
    </source>
</evidence>
<gene>
    <name evidence="6" type="ORF">AS180_02920</name>
</gene>
<dbReference type="InterPro" id="IPR003439">
    <property type="entry name" value="ABC_transporter-like_ATP-bd"/>
</dbReference>
<evidence type="ECO:0000256" key="1">
    <source>
        <dbReference type="ARBA" id="ARBA00022448"/>
    </source>
</evidence>
<dbReference type="RefSeq" id="WP_062686356.1">
    <property type="nucleotide sequence ID" value="NZ_KQ758629.1"/>
</dbReference>
<dbReference type="PROSITE" id="PS00211">
    <property type="entry name" value="ABC_TRANSPORTER_1"/>
    <property type="match status" value="1"/>
</dbReference>